<feature type="transmembrane region" description="Helical" evidence="6">
    <location>
        <begin position="189"/>
        <end position="207"/>
    </location>
</feature>
<feature type="transmembrane region" description="Helical" evidence="6">
    <location>
        <begin position="387"/>
        <end position="409"/>
    </location>
</feature>
<accession>A0AAD9JXZ5</accession>
<feature type="transmembrane region" description="Helical" evidence="6">
    <location>
        <begin position="566"/>
        <end position="589"/>
    </location>
</feature>
<dbReference type="PANTHER" id="PTHR19432:SF37">
    <property type="entry name" value="SOLUTE CARRIER FAMILY 45 MEMBER 3"/>
    <property type="match status" value="1"/>
</dbReference>
<keyword evidence="2" id="KW-0813">Transport</keyword>
<evidence type="ECO:0000256" key="1">
    <source>
        <dbReference type="ARBA" id="ARBA00004141"/>
    </source>
</evidence>
<dbReference type="SUPFAM" id="SSF103473">
    <property type="entry name" value="MFS general substrate transporter"/>
    <property type="match status" value="1"/>
</dbReference>
<sequence length="615" mass="66842">MEQARSSPVKERNPVENMEVMVDYTVPTRSSTRPSRTLSMVQMLLLNSIVCGLEFCASAAFCYIPPMLLKAGLPEENMSIVLGIGPLLGFFFVPIIGRASDQCRSRYGRRRPFIFGLSIVLIFSLILIPYGESLGEMAVGRGAQSKHIGVVMLVFGAVLLDFTSQACLTPCEALLSDASRNTDQYDRCFTVYSFMVSLGGCIGYLITALDWSSSSVGVYFGSQERSAFSMLIVLFAFSMIATLGVAQETPVATANGASRDASPTTTTGGIDASQIHKKLDQIQQTLGNQKDVVGLQPNDPGYESGSNYSISDELQDGAGLGIASTETTSGLLFAERSCHLPGTPWNFTNCDSLAHVIARRCYYHLPGIVKSLFCVPAVLRPLALANFFSWTAIMGFNLFYSDFIGQAVYGGDPNADEDSPLRERYDLGVRMGSWGLLFHCVTSAVYATLIERLVCRYGSRVTYMVGMLTFTGAMMLMVFIRNIYAITALAACTGIAYATITTIPFMLITLYHEHKEIFFYDTRSTDPNAKVRGVGMDMATLDSAYFLSQVLLSAVMGYVVHVTGTVLAYIICAGSMGAVACACITRIITNKMQMQMYIKSRRANGAGLVTGVSES</sequence>
<proteinExistence type="predicted"/>
<feature type="transmembrane region" description="Helical" evidence="6">
    <location>
        <begin position="429"/>
        <end position="449"/>
    </location>
</feature>
<name>A0AAD9JXZ5_9ANNE</name>
<evidence type="ECO:0000313" key="7">
    <source>
        <dbReference type="EMBL" id="KAK2161114.1"/>
    </source>
</evidence>
<feature type="transmembrane region" description="Helical" evidence="6">
    <location>
        <begin position="43"/>
        <end position="66"/>
    </location>
</feature>
<evidence type="ECO:0000256" key="3">
    <source>
        <dbReference type="ARBA" id="ARBA00022692"/>
    </source>
</evidence>
<keyword evidence="3 6" id="KW-0812">Transmembrane</keyword>
<feature type="transmembrane region" description="Helical" evidence="6">
    <location>
        <begin position="112"/>
        <end position="130"/>
    </location>
</feature>
<dbReference type="InterPro" id="IPR036259">
    <property type="entry name" value="MFS_trans_sf"/>
</dbReference>
<feature type="transmembrane region" description="Helical" evidence="6">
    <location>
        <begin position="486"/>
        <end position="511"/>
    </location>
</feature>
<evidence type="ECO:0008006" key="9">
    <source>
        <dbReference type="Google" id="ProtNLM"/>
    </source>
</evidence>
<keyword evidence="8" id="KW-1185">Reference proteome</keyword>
<dbReference type="CDD" id="cd17313">
    <property type="entry name" value="MFS_SLC45_SUC"/>
    <property type="match status" value="1"/>
</dbReference>
<evidence type="ECO:0000313" key="8">
    <source>
        <dbReference type="Proteomes" id="UP001208570"/>
    </source>
</evidence>
<evidence type="ECO:0000256" key="5">
    <source>
        <dbReference type="ARBA" id="ARBA00023136"/>
    </source>
</evidence>
<evidence type="ECO:0000256" key="6">
    <source>
        <dbReference type="SAM" id="Phobius"/>
    </source>
</evidence>
<dbReference type="Gene3D" id="1.20.1250.20">
    <property type="entry name" value="MFS general substrate transporter like domains"/>
    <property type="match status" value="1"/>
</dbReference>
<dbReference type="EMBL" id="JAODUP010000121">
    <property type="protein sequence ID" value="KAK2161114.1"/>
    <property type="molecule type" value="Genomic_DNA"/>
</dbReference>
<feature type="transmembrane region" description="Helical" evidence="6">
    <location>
        <begin position="461"/>
        <end position="480"/>
    </location>
</feature>
<evidence type="ECO:0000256" key="4">
    <source>
        <dbReference type="ARBA" id="ARBA00022989"/>
    </source>
</evidence>
<feature type="transmembrane region" description="Helical" evidence="6">
    <location>
        <begin position="150"/>
        <end position="168"/>
    </location>
</feature>
<protein>
    <recommendedName>
        <fullName evidence="9">Membrane-associated transporter protein</fullName>
    </recommendedName>
</protein>
<dbReference type="Pfam" id="PF13347">
    <property type="entry name" value="MFS_2"/>
    <property type="match status" value="1"/>
</dbReference>
<dbReference type="PANTHER" id="PTHR19432">
    <property type="entry name" value="SUGAR TRANSPORTER"/>
    <property type="match status" value="1"/>
</dbReference>
<reference evidence="7" key="1">
    <citation type="journal article" date="2023" name="Mol. Biol. Evol.">
        <title>Third-Generation Sequencing Reveals the Adaptive Role of the Epigenome in Three Deep-Sea Polychaetes.</title>
        <authorList>
            <person name="Perez M."/>
            <person name="Aroh O."/>
            <person name="Sun Y."/>
            <person name="Lan Y."/>
            <person name="Juniper S.K."/>
            <person name="Young C.R."/>
            <person name="Angers B."/>
            <person name="Qian P.Y."/>
        </authorList>
    </citation>
    <scope>NUCLEOTIDE SEQUENCE</scope>
    <source>
        <strain evidence="7">P08H-3</strain>
    </source>
</reference>
<gene>
    <name evidence="7" type="ORF">LSH36_121g09017</name>
</gene>
<dbReference type="Proteomes" id="UP001208570">
    <property type="component" value="Unassembled WGS sequence"/>
</dbReference>
<feature type="transmembrane region" description="Helical" evidence="6">
    <location>
        <begin position="227"/>
        <end position="246"/>
    </location>
</feature>
<comment type="subcellular location">
    <subcellularLocation>
        <location evidence="1">Membrane</location>
        <topology evidence="1">Multi-pass membrane protein</topology>
    </subcellularLocation>
</comment>
<dbReference type="FunFam" id="1.20.1250.20:FF:000193">
    <property type="entry name" value="Solute carrier family 45 member 3"/>
    <property type="match status" value="1"/>
</dbReference>
<organism evidence="7 8">
    <name type="scientific">Paralvinella palmiformis</name>
    <dbReference type="NCBI Taxonomy" id="53620"/>
    <lineage>
        <taxon>Eukaryota</taxon>
        <taxon>Metazoa</taxon>
        <taxon>Spiralia</taxon>
        <taxon>Lophotrochozoa</taxon>
        <taxon>Annelida</taxon>
        <taxon>Polychaeta</taxon>
        <taxon>Sedentaria</taxon>
        <taxon>Canalipalpata</taxon>
        <taxon>Terebellida</taxon>
        <taxon>Terebelliformia</taxon>
        <taxon>Alvinellidae</taxon>
        <taxon>Paralvinella</taxon>
    </lineage>
</organism>
<feature type="transmembrane region" description="Helical" evidence="6">
    <location>
        <begin position="78"/>
        <end position="100"/>
    </location>
</feature>
<feature type="transmembrane region" description="Helical" evidence="6">
    <location>
        <begin position="539"/>
        <end position="560"/>
    </location>
</feature>
<evidence type="ECO:0000256" key="2">
    <source>
        <dbReference type="ARBA" id="ARBA00022448"/>
    </source>
</evidence>
<dbReference type="AlphaFoldDB" id="A0AAD9JXZ5"/>
<dbReference type="GO" id="GO:0016020">
    <property type="term" value="C:membrane"/>
    <property type="evidence" value="ECO:0007669"/>
    <property type="project" value="UniProtKB-SubCell"/>
</dbReference>
<dbReference type="GO" id="GO:0008506">
    <property type="term" value="F:sucrose:proton symporter activity"/>
    <property type="evidence" value="ECO:0007669"/>
    <property type="project" value="TreeGrafter"/>
</dbReference>
<comment type="caution">
    <text evidence="7">The sequence shown here is derived from an EMBL/GenBank/DDBJ whole genome shotgun (WGS) entry which is preliminary data.</text>
</comment>
<keyword evidence="5 6" id="KW-0472">Membrane</keyword>
<keyword evidence="4 6" id="KW-1133">Transmembrane helix</keyword>